<gene>
    <name evidence="3" type="ORF">DCF82_21170</name>
</gene>
<accession>A0A3B8WMG7</accession>
<name>A0A3B8WMG7_MARNT</name>
<dbReference type="Proteomes" id="UP000261325">
    <property type="component" value="Unassembled WGS sequence"/>
</dbReference>
<protein>
    <submittedName>
        <fullName evidence="3">Alpha/beta hydrolase</fullName>
    </submittedName>
</protein>
<dbReference type="AlphaFoldDB" id="A0A3B8WMG7"/>
<dbReference type="PANTHER" id="PTHR46118:SF4">
    <property type="entry name" value="PROTEIN ABHD11"/>
    <property type="match status" value="1"/>
</dbReference>
<dbReference type="Pfam" id="PF00561">
    <property type="entry name" value="Abhydrolase_1"/>
    <property type="match status" value="1"/>
</dbReference>
<organism evidence="3 4">
    <name type="scientific">Marinobacter nauticus</name>
    <name type="common">Marinobacter hydrocarbonoclasticus</name>
    <name type="synonym">Marinobacter aquaeolei</name>
    <dbReference type="NCBI Taxonomy" id="2743"/>
    <lineage>
        <taxon>Bacteria</taxon>
        <taxon>Pseudomonadati</taxon>
        <taxon>Pseudomonadota</taxon>
        <taxon>Gammaproteobacteria</taxon>
        <taxon>Pseudomonadales</taxon>
        <taxon>Marinobacteraceae</taxon>
        <taxon>Marinobacter</taxon>
    </lineage>
</organism>
<evidence type="ECO:0000256" key="1">
    <source>
        <dbReference type="ARBA" id="ARBA00022801"/>
    </source>
</evidence>
<keyword evidence="1 3" id="KW-0378">Hydrolase</keyword>
<dbReference type="SUPFAM" id="SSF53474">
    <property type="entry name" value="alpha/beta-Hydrolases"/>
    <property type="match status" value="1"/>
</dbReference>
<reference evidence="3 4" key="1">
    <citation type="journal article" date="2018" name="Nat. Biotechnol.">
        <title>A standardized bacterial taxonomy based on genome phylogeny substantially revises the tree of life.</title>
        <authorList>
            <person name="Parks D.H."/>
            <person name="Chuvochina M."/>
            <person name="Waite D.W."/>
            <person name="Rinke C."/>
            <person name="Skarshewski A."/>
            <person name="Chaumeil P.A."/>
            <person name="Hugenholtz P."/>
        </authorList>
    </citation>
    <scope>NUCLEOTIDE SEQUENCE [LARGE SCALE GENOMIC DNA]</scope>
    <source>
        <strain evidence="3">UBA9049</strain>
    </source>
</reference>
<feature type="non-terminal residue" evidence="3">
    <location>
        <position position="69"/>
    </location>
</feature>
<sequence length="69" mass="7561">MSVALNHRISGQGDPLILLHGLFGSLENLGGIARRLEDGWQIHALDERNHGSSPHTDDMDYPAMAEDVI</sequence>
<feature type="domain" description="AB hydrolase-1" evidence="2">
    <location>
        <begin position="15"/>
        <end position="68"/>
    </location>
</feature>
<dbReference type="InterPro" id="IPR029058">
    <property type="entry name" value="AB_hydrolase_fold"/>
</dbReference>
<evidence type="ECO:0000259" key="2">
    <source>
        <dbReference type="Pfam" id="PF00561"/>
    </source>
</evidence>
<evidence type="ECO:0000313" key="4">
    <source>
        <dbReference type="Proteomes" id="UP000261325"/>
    </source>
</evidence>
<proteinExistence type="predicted"/>
<dbReference type="EMBL" id="DLYI01000288">
    <property type="protein sequence ID" value="HAC30293.1"/>
    <property type="molecule type" value="Genomic_DNA"/>
</dbReference>
<evidence type="ECO:0000313" key="3">
    <source>
        <dbReference type="EMBL" id="HAC30293.1"/>
    </source>
</evidence>
<dbReference type="InterPro" id="IPR000073">
    <property type="entry name" value="AB_hydrolase_1"/>
</dbReference>
<comment type="caution">
    <text evidence="3">The sequence shown here is derived from an EMBL/GenBank/DDBJ whole genome shotgun (WGS) entry which is preliminary data.</text>
</comment>
<dbReference type="PANTHER" id="PTHR46118">
    <property type="entry name" value="PROTEIN ABHD11"/>
    <property type="match status" value="1"/>
</dbReference>
<dbReference type="Gene3D" id="3.40.50.1820">
    <property type="entry name" value="alpha/beta hydrolase"/>
    <property type="match status" value="1"/>
</dbReference>
<dbReference type="GO" id="GO:0016787">
    <property type="term" value="F:hydrolase activity"/>
    <property type="evidence" value="ECO:0007669"/>
    <property type="project" value="UniProtKB-KW"/>
</dbReference>